<dbReference type="Pfam" id="PF00892">
    <property type="entry name" value="EamA"/>
    <property type="match status" value="2"/>
</dbReference>
<evidence type="ECO:0000256" key="6">
    <source>
        <dbReference type="ARBA" id="ARBA00038136"/>
    </source>
</evidence>
<feature type="transmembrane region" description="Helical" evidence="8">
    <location>
        <begin position="482"/>
        <end position="501"/>
    </location>
</feature>
<keyword evidence="10" id="KW-1185">Reference proteome</keyword>
<proteinExistence type="inferred from homology"/>
<dbReference type="SUPFAM" id="SSF103481">
    <property type="entry name" value="Multidrug resistance efflux transporter EmrE"/>
    <property type="match status" value="2"/>
</dbReference>
<dbReference type="InterPro" id="IPR000620">
    <property type="entry name" value="EamA_dom"/>
</dbReference>
<dbReference type="CTD" id="643664"/>
<dbReference type="GO" id="GO:0016020">
    <property type="term" value="C:membrane"/>
    <property type="evidence" value="ECO:0007669"/>
    <property type="project" value="UniProtKB-SubCell"/>
</dbReference>
<evidence type="ECO:0000313" key="11">
    <source>
        <dbReference type="RefSeq" id="XP_044939351.1"/>
    </source>
</evidence>
<keyword evidence="3" id="KW-0677">Repeat</keyword>
<keyword evidence="5 8" id="KW-0472">Membrane</keyword>
<dbReference type="GeneID" id="101687257"/>
<feature type="transmembrane region" description="Helical" evidence="8">
    <location>
        <begin position="423"/>
        <end position="446"/>
    </location>
</feature>
<feature type="domain" description="EamA" evidence="9">
    <location>
        <begin position="241"/>
        <end position="374"/>
    </location>
</feature>
<feature type="transmembrane region" description="Helical" evidence="8">
    <location>
        <begin position="360"/>
        <end position="379"/>
    </location>
</feature>
<feature type="transmembrane region" description="Helical" evidence="8">
    <location>
        <begin position="452"/>
        <end position="475"/>
    </location>
</feature>
<feature type="compositionally biased region" description="Basic residues" evidence="7">
    <location>
        <begin position="51"/>
        <end position="61"/>
    </location>
</feature>
<evidence type="ECO:0000256" key="3">
    <source>
        <dbReference type="ARBA" id="ARBA00022737"/>
    </source>
</evidence>
<comment type="subcellular location">
    <subcellularLocation>
        <location evidence="1">Membrane</location>
        <topology evidence="1">Multi-pass membrane protein</topology>
    </subcellularLocation>
</comment>
<feature type="compositionally biased region" description="Pro residues" evidence="7">
    <location>
        <begin position="217"/>
        <end position="226"/>
    </location>
</feature>
<evidence type="ECO:0000256" key="2">
    <source>
        <dbReference type="ARBA" id="ARBA00022692"/>
    </source>
</evidence>
<dbReference type="Proteomes" id="UP000000715">
    <property type="component" value="Unplaced"/>
</dbReference>
<dbReference type="InterPro" id="IPR037185">
    <property type="entry name" value="EmrE-like"/>
</dbReference>
<comment type="similarity">
    <text evidence="6">Belongs to the SLC35G solute transporter family.</text>
</comment>
<evidence type="ECO:0000256" key="7">
    <source>
        <dbReference type="SAM" id="MobiDB-lite"/>
    </source>
</evidence>
<keyword evidence="4 8" id="KW-1133">Transmembrane helix</keyword>
<evidence type="ECO:0000259" key="9">
    <source>
        <dbReference type="Pfam" id="PF00892"/>
    </source>
</evidence>
<feature type="compositionally biased region" description="Low complexity" evidence="7">
    <location>
        <begin position="130"/>
        <end position="147"/>
    </location>
</feature>
<dbReference type="RefSeq" id="XP_044939351.1">
    <property type="nucleotide sequence ID" value="XM_045083416.1"/>
</dbReference>
<organism evidence="10 11">
    <name type="scientific">Mustela putorius furo</name>
    <name type="common">European domestic ferret</name>
    <name type="synonym">Mustela furo</name>
    <dbReference type="NCBI Taxonomy" id="9669"/>
    <lineage>
        <taxon>Eukaryota</taxon>
        <taxon>Metazoa</taxon>
        <taxon>Chordata</taxon>
        <taxon>Craniata</taxon>
        <taxon>Vertebrata</taxon>
        <taxon>Euteleostomi</taxon>
        <taxon>Mammalia</taxon>
        <taxon>Eutheria</taxon>
        <taxon>Laurasiatheria</taxon>
        <taxon>Carnivora</taxon>
        <taxon>Caniformia</taxon>
        <taxon>Musteloidea</taxon>
        <taxon>Mustelidae</taxon>
        <taxon>Mustelinae</taxon>
        <taxon>Mustela</taxon>
    </lineage>
</organism>
<feature type="compositionally biased region" description="Low complexity" evidence="7">
    <location>
        <begin position="67"/>
        <end position="79"/>
    </location>
</feature>
<keyword evidence="2 8" id="KW-0812">Transmembrane</keyword>
<feature type="region of interest" description="Disordered" evidence="7">
    <location>
        <begin position="1"/>
        <end position="233"/>
    </location>
</feature>
<dbReference type="AlphaFoldDB" id="A0A8U0SAJ1"/>
<dbReference type="OrthoDB" id="306876at2759"/>
<evidence type="ECO:0000313" key="10">
    <source>
        <dbReference type="Proteomes" id="UP000000715"/>
    </source>
</evidence>
<evidence type="ECO:0000256" key="5">
    <source>
        <dbReference type="ARBA" id="ARBA00023136"/>
    </source>
</evidence>
<protein>
    <submittedName>
        <fullName evidence="11">Solute carrier family 35 member G6</fullName>
    </submittedName>
</protein>
<name>A0A8U0SAJ1_MUSPF</name>
<accession>A0A8U0SAJ1</accession>
<evidence type="ECO:0000256" key="4">
    <source>
        <dbReference type="ARBA" id="ARBA00022989"/>
    </source>
</evidence>
<reference evidence="11" key="1">
    <citation type="submission" date="2025-08" db="UniProtKB">
        <authorList>
            <consortium name="RefSeq"/>
        </authorList>
    </citation>
    <scope>IDENTIFICATION</scope>
    <source>
        <tissue evidence="11">Brain</tissue>
    </source>
</reference>
<feature type="transmembrane region" description="Helical" evidence="8">
    <location>
        <begin position="391"/>
        <end position="411"/>
    </location>
</feature>
<gene>
    <name evidence="11" type="primary">SLC35G6</name>
</gene>
<feature type="compositionally biased region" description="Basic residues" evidence="7">
    <location>
        <begin position="85"/>
        <end position="94"/>
    </location>
</feature>
<sequence length="539" mass="55869">MTPSDPEAHNSPLQTGTYPPPAAPRAPGGGARLSPRPLSPQVNPRGERSRRGARLGPPRRRAGGEGARLLAPYPPSAAAAERRPAQRSRHRRRAPGSGSGESAPDGLGRDGSRDRNGAAPGRRTGGPQAGAGLAAAPPRALTTTHALAHPHLRKVPGKNLPPPSGRFQGRTPLPLQPGHKGWSSEGPRVPEPGVEEEVQGKMAGNHPYFNLPDFTQPSPPSTPASLPPHQRCRPSDATKGLLVALLGGGLPAGFVGPFSRMAYQASRLPSLELLICRCLFHLPIALLLKVRGDPLLGPPDVRGRACLHALLNVLSIGCAYSAVQVVPAGNAATVRKGSSTVCSALLALCLESQGLSGYDWCGLLGSTLGLIIIVGPGLGTLQEGTTGLYTALGYVLAFLGGLALSLGLLVYRSLDFPSCLPTVAFLFGLVGLVGSVPGLFILQTPVLPSDPLSWSCVGAVGILALVSFVCVSYAVTKAHPALVCAVLHSEVVVALMLQYYVLYETVAPSDIMGAGVVLGSIAIITAQNLSCEREGQVEE</sequence>
<feature type="domain" description="EamA" evidence="9">
    <location>
        <begin position="392"/>
        <end position="525"/>
    </location>
</feature>
<dbReference type="PANTHER" id="PTHR22911">
    <property type="entry name" value="ACYL-MALONYL CONDENSING ENZYME-RELATED"/>
    <property type="match status" value="1"/>
</dbReference>
<evidence type="ECO:0000256" key="1">
    <source>
        <dbReference type="ARBA" id="ARBA00004141"/>
    </source>
</evidence>
<evidence type="ECO:0000256" key="8">
    <source>
        <dbReference type="SAM" id="Phobius"/>
    </source>
</evidence>
<feature type="compositionally biased region" description="Basic and acidic residues" evidence="7">
    <location>
        <begin position="107"/>
        <end position="116"/>
    </location>
</feature>
<dbReference type="PANTHER" id="PTHR22911:SF32">
    <property type="entry name" value="SOLUTE CARRIER FAMILY 35 MEMBER G5-RELATED"/>
    <property type="match status" value="1"/>
</dbReference>